<reference evidence="4 5" key="1">
    <citation type="journal article" date="2018" name="Mol. Biol. Evol.">
        <title>Broad Genomic Sampling Reveals a Smut Pathogenic Ancestry of the Fungal Clade Ustilaginomycotina.</title>
        <authorList>
            <person name="Kijpornyongpan T."/>
            <person name="Mondo S.J."/>
            <person name="Barry K."/>
            <person name="Sandor L."/>
            <person name="Lee J."/>
            <person name="Lipzen A."/>
            <person name="Pangilinan J."/>
            <person name="LaButti K."/>
            <person name="Hainaut M."/>
            <person name="Henrissat B."/>
            <person name="Grigoriev I.V."/>
            <person name="Spatafora J.W."/>
            <person name="Aime M.C."/>
        </authorList>
    </citation>
    <scope>NUCLEOTIDE SEQUENCE [LARGE SCALE GENOMIC DNA]</scope>
    <source>
        <strain evidence="4 5">MCA 4718</strain>
    </source>
</reference>
<evidence type="ECO:0000313" key="5">
    <source>
        <dbReference type="Proteomes" id="UP000245942"/>
    </source>
</evidence>
<dbReference type="PANTHER" id="PTHR12910:SF2">
    <property type="entry name" value="NADH DEHYDROGENASE [UBIQUINONE] 1 ALPHA SUBCOMPLEX SUBUNIT 12"/>
    <property type="match status" value="1"/>
</dbReference>
<name>A0A316UF03_9BASI</name>
<keyword evidence="2" id="KW-0249">Electron transport</keyword>
<dbReference type="InterPro" id="IPR007763">
    <property type="entry name" value="NDUFA12"/>
</dbReference>
<dbReference type="GO" id="GO:0006979">
    <property type="term" value="P:response to oxidative stress"/>
    <property type="evidence" value="ECO:0007669"/>
    <property type="project" value="TreeGrafter"/>
</dbReference>
<comment type="similarity">
    <text evidence="1 2">Belongs to the complex I NDUFA12 subunit family.</text>
</comment>
<comment type="subcellular location">
    <subcellularLocation>
        <location evidence="2">Mitochondrion inner membrane</location>
        <topology evidence="2">Peripheral membrane protein</topology>
        <orientation evidence="2">Matrix side</orientation>
    </subcellularLocation>
</comment>
<keyword evidence="2" id="KW-0496">Mitochondrion</keyword>
<dbReference type="EMBL" id="KZ819321">
    <property type="protein sequence ID" value="PWN23887.1"/>
    <property type="molecule type" value="Genomic_DNA"/>
</dbReference>
<dbReference type="RefSeq" id="XP_025351047.1">
    <property type="nucleotide sequence ID" value="XM_025493982.1"/>
</dbReference>
<dbReference type="GO" id="GO:0045271">
    <property type="term" value="C:respiratory chain complex I"/>
    <property type="evidence" value="ECO:0007669"/>
    <property type="project" value="InterPro"/>
</dbReference>
<proteinExistence type="inferred from homology"/>
<dbReference type="GeneID" id="37015716"/>
<feature type="region of interest" description="Disordered" evidence="3">
    <location>
        <begin position="84"/>
        <end position="109"/>
    </location>
</feature>
<evidence type="ECO:0000313" key="4">
    <source>
        <dbReference type="EMBL" id="PWN23887.1"/>
    </source>
</evidence>
<accession>A0A316UF03</accession>
<evidence type="ECO:0000256" key="1">
    <source>
        <dbReference type="ARBA" id="ARBA00007355"/>
    </source>
</evidence>
<dbReference type="Pfam" id="PF05071">
    <property type="entry name" value="NDUFA12"/>
    <property type="match status" value="1"/>
</dbReference>
<protein>
    <recommendedName>
        <fullName evidence="2">NADH dehydrogenase [ubiquinone] 1 alpha subcomplex subunit</fullName>
    </recommendedName>
</protein>
<comment type="function">
    <text evidence="2">Accessory subunit of the mitochondrial membrane respiratory chain NADH dehydrogenase (Complex I), that is believed not to be involved in catalysis. Complex I functions in the transfer of electrons from NADH to the respiratory chain. The immediate electron acceptor for the enzyme is believed to be ubiquinone.</text>
</comment>
<dbReference type="AlphaFoldDB" id="A0A316UF03"/>
<evidence type="ECO:0000256" key="3">
    <source>
        <dbReference type="SAM" id="MobiDB-lite"/>
    </source>
</evidence>
<sequence>MSLARTVRIIREAGFARYWRNLNVLGDAKGGKLVGEDSIGNKYYEDPDEIPGRHRWVEFKSADFNASQCEPAWHAWLKHIQTEPPTTNPRMQNKHTWESAPQENLTGTRGMFKTYSTTKRKVHPWEPSVAPRS</sequence>
<dbReference type="OrthoDB" id="274641at2759"/>
<evidence type="ECO:0000256" key="2">
    <source>
        <dbReference type="RuleBase" id="RU363103"/>
    </source>
</evidence>
<organism evidence="4 5">
    <name type="scientific">Pseudomicrostroma glucosiphilum</name>
    <dbReference type="NCBI Taxonomy" id="1684307"/>
    <lineage>
        <taxon>Eukaryota</taxon>
        <taxon>Fungi</taxon>
        <taxon>Dikarya</taxon>
        <taxon>Basidiomycota</taxon>
        <taxon>Ustilaginomycotina</taxon>
        <taxon>Exobasidiomycetes</taxon>
        <taxon>Microstromatales</taxon>
        <taxon>Microstromatales incertae sedis</taxon>
        <taxon>Pseudomicrostroma</taxon>
    </lineage>
</organism>
<dbReference type="PANTHER" id="PTHR12910">
    <property type="entry name" value="NADH-UBIQUINONE OXIDOREDUCTASE SUBUNIT B17.2"/>
    <property type="match status" value="1"/>
</dbReference>
<keyword evidence="2" id="KW-0679">Respiratory chain</keyword>
<keyword evidence="2" id="KW-0472">Membrane</keyword>
<dbReference type="Proteomes" id="UP000245942">
    <property type="component" value="Unassembled WGS sequence"/>
</dbReference>
<keyword evidence="5" id="KW-1185">Reference proteome</keyword>
<keyword evidence="2" id="KW-0999">Mitochondrion inner membrane</keyword>
<dbReference type="STRING" id="1684307.A0A316UF03"/>
<gene>
    <name evidence="4" type="ORF">BCV69DRAFT_296196</name>
</gene>
<dbReference type="GO" id="GO:0005743">
    <property type="term" value="C:mitochondrial inner membrane"/>
    <property type="evidence" value="ECO:0007669"/>
    <property type="project" value="UniProtKB-SubCell"/>
</dbReference>
<keyword evidence="2" id="KW-0813">Transport</keyword>